<reference evidence="1" key="1">
    <citation type="submission" date="2018-06" db="EMBL/GenBank/DDBJ databases">
        <authorList>
            <person name="Zhirakovskaya E."/>
        </authorList>
    </citation>
    <scope>NUCLEOTIDE SEQUENCE</scope>
</reference>
<protein>
    <submittedName>
        <fullName evidence="1">DNA mismatch repair protein MutL</fullName>
    </submittedName>
</protein>
<proteinExistence type="predicted"/>
<name>A0A3B0YN57_9ZZZZ</name>
<dbReference type="InterPro" id="IPR036890">
    <property type="entry name" value="HATPase_C_sf"/>
</dbReference>
<sequence>MRIHALEPQLINQIAAGEVIERPASVLKELLENSL</sequence>
<evidence type="ECO:0000313" key="1">
    <source>
        <dbReference type="EMBL" id="VAW82338.1"/>
    </source>
</evidence>
<accession>A0A3B0YN57</accession>
<dbReference type="Gene3D" id="3.30.565.10">
    <property type="entry name" value="Histidine kinase-like ATPase, C-terminal domain"/>
    <property type="match status" value="1"/>
</dbReference>
<dbReference type="SUPFAM" id="SSF55874">
    <property type="entry name" value="ATPase domain of HSP90 chaperone/DNA topoisomerase II/histidine kinase"/>
    <property type="match status" value="1"/>
</dbReference>
<feature type="non-terminal residue" evidence="1">
    <location>
        <position position="35"/>
    </location>
</feature>
<dbReference type="EMBL" id="UOFM01000462">
    <property type="protein sequence ID" value="VAW82338.1"/>
    <property type="molecule type" value="Genomic_DNA"/>
</dbReference>
<gene>
    <name evidence="1" type="ORF">MNBD_GAMMA14-1557</name>
</gene>
<dbReference type="AlphaFoldDB" id="A0A3B0YN57"/>
<organism evidence="1">
    <name type="scientific">hydrothermal vent metagenome</name>
    <dbReference type="NCBI Taxonomy" id="652676"/>
    <lineage>
        <taxon>unclassified sequences</taxon>
        <taxon>metagenomes</taxon>
        <taxon>ecological metagenomes</taxon>
    </lineage>
</organism>